<dbReference type="Proteomes" id="UP001575181">
    <property type="component" value="Unassembled WGS sequence"/>
</dbReference>
<keyword evidence="8" id="KW-0408">Iron</keyword>
<evidence type="ECO:0000256" key="10">
    <source>
        <dbReference type="ARBA" id="ARBA00023136"/>
    </source>
</evidence>
<evidence type="ECO:0000256" key="8">
    <source>
        <dbReference type="ARBA" id="ARBA00023004"/>
    </source>
</evidence>
<keyword evidence="9" id="KW-0443">Lipid metabolism</keyword>
<evidence type="ECO:0000256" key="1">
    <source>
        <dbReference type="ARBA" id="ARBA00004141"/>
    </source>
</evidence>
<comment type="subcellular location">
    <subcellularLocation>
        <location evidence="1">Membrane</location>
        <topology evidence="1">Multi-pass membrane protein</topology>
    </subcellularLocation>
</comment>
<dbReference type="InterPro" id="IPR005804">
    <property type="entry name" value="FA_desaturase_dom"/>
</dbReference>
<comment type="similarity">
    <text evidence="2">Belongs to the fatty acid desaturase type 2 family.</text>
</comment>
<feature type="transmembrane region" description="Helical" evidence="12">
    <location>
        <begin position="181"/>
        <end position="203"/>
    </location>
</feature>
<evidence type="ECO:0000256" key="12">
    <source>
        <dbReference type="SAM" id="Phobius"/>
    </source>
</evidence>
<comment type="caution">
    <text evidence="14">The sequence shown here is derived from an EMBL/GenBank/DDBJ whole genome shotgun (WGS) entry which is preliminary data.</text>
</comment>
<dbReference type="InterPro" id="IPR015876">
    <property type="entry name" value="Acyl-CoA_DS"/>
</dbReference>
<keyword evidence="6 12" id="KW-1133">Transmembrane helix</keyword>
<accession>A0ABV4TWS1</accession>
<evidence type="ECO:0000313" key="14">
    <source>
        <dbReference type="EMBL" id="MFA9460995.1"/>
    </source>
</evidence>
<evidence type="ECO:0000256" key="4">
    <source>
        <dbReference type="ARBA" id="ARBA00022692"/>
    </source>
</evidence>
<name>A0ABV4TWS1_9GAMM</name>
<feature type="domain" description="Fatty acid desaturase" evidence="13">
    <location>
        <begin position="62"/>
        <end position="290"/>
    </location>
</feature>
<dbReference type="Pfam" id="PF00487">
    <property type="entry name" value="FA_desaturase"/>
    <property type="match status" value="1"/>
</dbReference>
<keyword evidence="15" id="KW-1185">Reference proteome</keyword>
<feature type="transmembrane region" description="Helical" evidence="12">
    <location>
        <begin position="37"/>
        <end position="55"/>
    </location>
</feature>
<sequence>MNRSSPSHSTTSSWWRLLISDLPEEAPSPRADRLVEISRWGVFLGLHAACLAVFWVGISPFAVALAVALYLGRMFFITAFYHRYFSHKAFRASRWFQLAMAVTGCTAGQRGPLWWAGHHRFHHAHSDTSEDRHSPAGRGMFIAHMGWFMRPESYATPWKYVRDWAAYPELRWVNRFDMVPFLLLGAGLYGLGAWLETAAPALGTDGPQLFVWGFLISTVVLYHATYTINSLAHSWGRRPYATGDDSRNNGILALLTLGEGWHNNHHFYPGSARQGFLWWEVDPTYYALRALERLALIWDLRPVPASVLAARPAGGRKGGAP</sequence>
<dbReference type="CDD" id="cd03505">
    <property type="entry name" value="Delta9-FADS-like"/>
    <property type="match status" value="1"/>
</dbReference>
<reference evidence="14 15" key="1">
    <citation type="submission" date="2024-08" db="EMBL/GenBank/DDBJ databases">
        <title>Whole-genome sequencing of halo(alkali)philic microorganisms from hypersaline lakes.</title>
        <authorList>
            <person name="Sorokin D.Y."/>
            <person name="Merkel A.Y."/>
            <person name="Messina E."/>
            <person name="Yakimov M."/>
        </authorList>
    </citation>
    <scope>NUCLEOTIDE SEQUENCE [LARGE SCALE GENOMIC DNA]</scope>
    <source>
        <strain evidence="14 15">Cl-TMA</strain>
    </source>
</reference>
<dbReference type="PANTHER" id="PTHR11351">
    <property type="entry name" value="ACYL-COA DESATURASE"/>
    <property type="match status" value="1"/>
</dbReference>
<protein>
    <submittedName>
        <fullName evidence="14">Acyl-CoA desaturase</fullName>
    </submittedName>
</protein>
<keyword evidence="11" id="KW-0275">Fatty acid biosynthesis</keyword>
<dbReference type="PANTHER" id="PTHR11351:SF31">
    <property type="entry name" value="DESATURASE 1, ISOFORM A-RELATED"/>
    <property type="match status" value="1"/>
</dbReference>
<keyword evidence="7" id="KW-0560">Oxidoreductase</keyword>
<keyword evidence="3" id="KW-0444">Lipid biosynthesis</keyword>
<evidence type="ECO:0000256" key="6">
    <source>
        <dbReference type="ARBA" id="ARBA00022989"/>
    </source>
</evidence>
<dbReference type="EMBL" id="JBGUAW010000005">
    <property type="protein sequence ID" value="MFA9460995.1"/>
    <property type="molecule type" value="Genomic_DNA"/>
</dbReference>
<feature type="transmembrane region" description="Helical" evidence="12">
    <location>
        <begin position="61"/>
        <end position="81"/>
    </location>
</feature>
<dbReference type="PRINTS" id="PR00075">
    <property type="entry name" value="FACDDSATRASE"/>
</dbReference>
<evidence type="ECO:0000256" key="11">
    <source>
        <dbReference type="ARBA" id="ARBA00023160"/>
    </source>
</evidence>
<evidence type="ECO:0000256" key="7">
    <source>
        <dbReference type="ARBA" id="ARBA00023002"/>
    </source>
</evidence>
<evidence type="ECO:0000256" key="5">
    <source>
        <dbReference type="ARBA" id="ARBA00022832"/>
    </source>
</evidence>
<dbReference type="RefSeq" id="WP_373655774.1">
    <property type="nucleotide sequence ID" value="NZ_JBGUAW010000005.1"/>
</dbReference>
<evidence type="ECO:0000256" key="9">
    <source>
        <dbReference type="ARBA" id="ARBA00023098"/>
    </source>
</evidence>
<keyword evidence="10 12" id="KW-0472">Membrane</keyword>
<evidence type="ECO:0000256" key="3">
    <source>
        <dbReference type="ARBA" id="ARBA00022516"/>
    </source>
</evidence>
<keyword evidence="5" id="KW-0276">Fatty acid metabolism</keyword>
<keyword evidence="4 12" id="KW-0812">Transmembrane</keyword>
<evidence type="ECO:0000313" key="15">
    <source>
        <dbReference type="Proteomes" id="UP001575181"/>
    </source>
</evidence>
<evidence type="ECO:0000256" key="2">
    <source>
        <dbReference type="ARBA" id="ARBA00008749"/>
    </source>
</evidence>
<proteinExistence type="inferred from homology"/>
<gene>
    <name evidence="14" type="ORF">ACERLL_09170</name>
</gene>
<evidence type="ECO:0000259" key="13">
    <source>
        <dbReference type="Pfam" id="PF00487"/>
    </source>
</evidence>
<feature type="transmembrane region" description="Helical" evidence="12">
    <location>
        <begin position="209"/>
        <end position="228"/>
    </location>
</feature>
<organism evidence="14 15">
    <name type="scientific">Thiohalorhabdus methylotrophus</name>
    <dbReference type="NCBI Taxonomy" id="3242694"/>
    <lineage>
        <taxon>Bacteria</taxon>
        <taxon>Pseudomonadati</taxon>
        <taxon>Pseudomonadota</taxon>
        <taxon>Gammaproteobacteria</taxon>
        <taxon>Thiohalorhabdales</taxon>
        <taxon>Thiohalorhabdaceae</taxon>
        <taxon>Thiohalorhabdus</taxon>
    </lineage>
</organism>